<dbReference type="EMBL" id="JASCZI010151355">
    <property type="protein sequence ID" value="MED6172283.1"/>
    <property type="molecule type" value="Genomic_DNA"/>
</dbReference>
<name>A0ABU6VJF0_9FABA</name>
<feature type="compositionally biased region" description="Low complexity" evidence="1">
    <location>
        <begin position="66"/>
        <end position="76"/>
    </location>
</feature>
<feature type="compositionally biased region" description="Low complexity" evidence="1">
    <location>
        <begin position="160"/>
        <end position="178"/>
    </location>
</feature>
<organism evidence="2 3">
    <name type="scientific">Stylosanthes scabra</name>
    <dbReference type="NCBI Taxonomy" id="79078"/>
    <lineage>
        <taxon>Eukaryota</taxon>
        <taxon>Viridiplantae</taxon>
        <taxon>Streptophyta</taxon>
        <taxon>Embryophyta</taxon>
        <taxon>Tracheophyta</taxon>
        <taxon>Spermatophyta</taxon>
        <taxon>Magnoliopsida</taxon>
        <taxon>eudicotyledons</taxon>
        <taxon>Gunneridae</taxon>
        <taxon>Pentapetalae</taxon>
        <taxon>rosids</taxon>
        <taxon>fabids</taxon>
        <taxon>Fabales</taxon>
        <taxon>Fabaceae</taxon>
        <taxon>Papilionoideae</taxon>
        <taxon>50 kb inversion clade</taxon>
        <taxon>dalbergioids sensu lato</taxon>
        <taxon>Dalbergieae</taxon>
        <taxon>Pterocarpus clade</taxon>
        <taxon>Stylosanthes</taxon>
    </lineage>
</organism>
<evidence type="ECO:0000313" key="2">
    <source>
        <dbReference type="EMBL" id="MED6172283.1"/>
    </source>
</evidence>
<evidence type="ECO:0000256" key="1">
    <source>
        <dbReference type="SAM" id="MobiDB-lite"/>
    </source>
</evidence>
<comment type="caution">
    <text evidence="2">The sequence shown here is derived from an EMBL/GenBank/DDBJ whole genome shotgun (WGS) entry which is preliminary data.</text>
</comment>
<gene>
    <name evidence="2" type="ORF">PIB30_117884</name>
</gene>
<feature type="compositionally biased region" description="Polar residues" evidence="1">
    <location>
        <begin position="112"/>
        <end position="127"/>
    </location>
</feature>
<sequence length="178" mass="19231">MNPKFRRVGFEPDLNQPQSPLTPPPPPHLSERTAAVPVPEVGFRRHFPGDRMQIGSYNPSLSLLGTSASAASSPTSEYRDGDGAFSEDSSGWFLRSESSFAVTGFDLPANPPENSLTGSVNSKNVAGSTERREESAKEEHKDVAKPVKANTTKAERRALQEAQRAAKAASKEQLLVKV</sequence>
<feature type="region of interest" description="Disordered" evidence="1">
    <location>
        <begin position="1"/>
        <end position="37"/>
    </location>
</feature>
<feature type="region of interest" description="Disordered" evidence="1">
    <location>
        <begin position="66"/>
        <end position="88"/>
    </location>
</feature>
<feature type="region of interest" description="Disordered" evidence="1">
    <location>
        <begin position="103"/>
        <end position="178"/>
    </location>
</feature>
<reference evidence="2 3" key="1">
    <citation type="journal article" date="2023" name="Plants (Basel)">
        <title>Bridging the Gap: Combining Genomics and Transcriptomics Approaches to Understand Stylosanthes scabra, an Orphan Legume from the Brazilian Caatinga.</title>
        <authorList>
            <person name="Ferreira-Neto J.R.C."/>
            <person name="da Silva M.D."/>
            <person name="Binneck E."/>
            <person name="de Melo N.F."/>
            <person name="da Silva R.H."/>
            <person name="de Melo A.L.T.M."/>
            <person name="Pandolfi V."/>
            <person name="Bustamante F.O."/>
            <person name="Brasileiro-Vidal A.C."/>
            <person name="Benko-Iseppon A.M."/>
        </authorList>
    </citation>
    <scope>NUCLEOTIDE SEQUENCE [LARGE SCALE GENOMIC DNA]</scope>
    <source>
        <tissue evidence="2">Leaves</tissue>
    </source>
</reference>
<evidence type="ECO:0000313" key="3">
    <source>
        <dbReference type="Proteomes" id="UP001341840"/>
    </source>
</evidence>
<proteinExistence type="predicted"/>
<keyword evidence="3" id="KW-1185">Reference proteome</keyword>
<protein>
    <submittedName>
        <fullName evidence="2">Uncharacterized protein</fullName>
    </submittedName>
</protein>
<feature type="compositionally biased region" description="Basic and acidic residues" evidence="1">
    <location>
        <begin position="129"/>
        <end position="145"/>
    </location>
</feature>
<accession>A0ABU6VJF0</accession>
<dbReference type="Proteomes" id="UP001341840">
    <property type="component" value="Unassembled WGS sequence"/>
</dbReference>